<feature type="compositionally biased region" description="Basic and acidic residues" evidence="1">
    <location>
        <begin position="54"/>
        <end position="64"/>
    </location>
</feature>
<dbReference type="GO" id="GO:0044038">
    <property type="term" value="P:cell wall macromolecule biosynthetic process"/>
    <property type="evidence" value="ECO:0007669"/>
    <property type="project" value="InterPro"/>
</dbReference>
<proteinExistence type="predicted"/>
<feature type="transmembrane region" description="Helical" evidence="2">
    <location>
        <begin position="460"/>
        <end position="482"/>
    </location>
</feature>
<feature type="transmembrane region" description="Helical" evidence="2">
    <location>
        <begin position="494"/>
        <end position="514"/>
    </location>
</feature>
<feature type="transmembrane region" description="Helical" evidence="2">
    <location>
        <begin position="148"/>
        <end position="169"/>
    </location>
</feature>
<keyword evidence="2" id="KW-0472">Membrane</keyword>
<evidence type="ECO:0000256" key="2">
    <source>
        <dbReference type="SAM" id="Phobius"/>
    </source>
</evidence>
<evidence type="ECO:0000256" key="1">
    <source>
        <dbReference type="SAM" id="MobiDB-lite"/>
    </source>
</evidence>
<accession>A0A810MZK3</accession>
<dbReference type="InterPro" id="IPR020963">
    <property type="entry name" value="ArabinofuranosylTrfase_AftA_N"/>
</dbReference>
<feature type="domain" description="Arabinofuranosyltransferase AftA N-terminal" evidence="3">
    <location>
        <begin position="111"/>
        <end position="486"/>
    </location>
</feature>
<feature type="compositionally biased region" description="Basic and acidic residues" evidence="1">
    <location>
        <begin position="8"/>
        <end position="19"/>
    </location>
</feature>
<reference evidence="4" key="1">
    <citation type="submission" date="2020-08" db="EMBL/GenBank/DDBJ databases">
        <title>Whole genome shotgun sequence of Polymorphospora rubra NBRC 101157.</title>
        <authorList>
            <person name="Komaki H."/>
            <person name="Tamura T."/>
        </authorList>
    </citation>
    <scope>NUCLEOTIDE SEQUENCE</scope>
    <source>
        <strain evidence="4">NBRC 101157</strain>
    </source>
</reference>
<feature type="transmembrane region" description="Helical" evidence="2">
    <location>
        <begin position="121"/>
        <end position="141"/>
    </location>
</feature>
<feature type="transmembrane region" description="Helical" evidence="2">
    <location>
        <begin position="257"/>
        <end position="274"/>
    </location>
</feature>
<dbReference type="Proteomes" id="UP000680866">
    <property type="component" value="Chromosome"/>
</dbReference>
<dbReference type="EMBL" id="AP023359">
    <property type="protein sequence ID" value="BCJ64993.1"/>
    <property type="molecule type" value="Genomic_DNA"/>
</dbReference>
<organism evidence="4 5">
    <name type="scientific">Polymorphospora rubra</name>
    <dbReference type="NCBI Taxonomy" id="338584"/>
    <lineage>
        <taxon>Bacteria</taxon>
        <taxon>Bacillati</taxon>
        <taxon>Actinomycetota</taxon>
        <taxon>Actinomycetes</taxon>
        <taxon>Micromonosporales</taxon>
        <taxon>Micromonosporaceae</taxon>
        <taxon>Polymorphospora</taxon>
    </lineage>
</organism>
<dbReference type="GO" id="GO:0005886">
    <property type="term" value="C:plasma membrane"/>
    <property type="evidence" value="ECO:0007669"/>
    <property type="project" value="InterPro"/>
</dbReference>
<name>A0A810MZK3_9ACTN</name>
<keyword evidence="2" id="KW-0812">Transmembrane</keyword>
<gene>
    <name evidence="4" type="ORF">Prubr_20140</name>
</gene>
<dbReference type="KEGG" id="pry:Prubr_20140"/>
<keyword evidence="2" id="KW-1133">Transmembrane helix</keyword>
<dbReference type="RefSeq" id="WP_212824138.1">
    <property type="nucleotide sequence ID" value="NZ_AP023359.1"/>
</dbReference>
<feature type="transmembrane region" description="Helical" evidence="2">
    <location>
        <begin position="306"/>
        <end position="339"/>
    </location>
</feature>
<sequence length="713" mass="77187">MADGTTAVREDPLHPEQDRPLPTAATDEPGPAPAGRESDESDPPAGTVPAEAGRPADADGKPADVADPASAGSPAAPGPGRRRLPHRLANSGTIALLTWLVATPVAFVLPSLTDFDPFKVGASLAPTLGAFLLIVGIFAIATRWSGEVVAGVAAGLAAAWTALMLRAALAGTPFGFGGLVGDMSRMSAASTRYTTTWTSNDTLIPNLPAEYPPFFPWLVGRTAVLLDQPAWTLVGDFQVLFMSASVLAAFLMWRRHVNPWIALAISALSLIAWSDPRKAFEVVTLALFVPWALEVFARPVRERMHWLWAGVIGGALVMTYQLWMGFAALGMSALGIIMLRREEQRAAYVRRILLIIAVSFVVSSWYLVPLLWTILTRGNDSISDLFQTTSLNSGLFPFLEFSPIGLLQLVGLVGLVLLWRSTWWAQPLALLILGTYAFRLIGMIRHVLTEHTLFLHYTTRLYTVMFAIAGVLTLAHVTPIVLRRLRIVPPRLTGAALLAVVMAWVGATYTLGWMPEAGNKYTIAAHSEPLPGGGYPRWAPKDEELRRAAFPVREVERAVEQVTGPDPSRPTLSVDDRLWSYLPWPGYLENDRTASSSLVHWDDRFAELRRVADTTDPAAFAAASRETAYGPIDIFVLRQNEGRLMWVRGLSFTPEQFSPEHFTVVEGCPAGSSSRSASRASGGCVGEGPDGGAVRAFASSGRGDLRLVRGVGQ</sequence>
<dbReference type="Pfam" id="PF12250">
    <property type="entry name" value="AftA_N"/>
    <property type="match status" value="1"/>
</dbReference>
<evidence type="ECO:0000259" key="3">
    <source>
        <dbReference type="Pfam" id="PF12250"/>
    </source>
</evidence>
<feature type="compositionally biased region" description="Low complexity" evidence="1">
    <location>
        <begin position="65"/>
        <end position="79"/>
    </location>
</feature>
<dbReference type="GO" id="GO:0016757">
    <property type="term" value="F:glycosyltransferase activity"/>
    <property type="evidence" value="ECO:0007669"/>
    <property type="project" value="InterPro"/>
</dbReference>
<keyword evidence="5" id="KW-1185">Reference proteome</keyword>
<feature type="transmembrane region" description="Helical" evidence="2">
    <location>
        <begin position="230"/>
        <end position="250"/>
    </location>
</feature>
<feature type="transmembrane region" description="Helical" evidence="2">
    <location>
        <begin position="395"/>
        <end position="419"/>
    </location>
</feature>
<feature type="transmembrane region" description="Helical" evidence="2">
    <location>
        <begin position="88"/>
        <end position="109"/>
    </location>
</feature>
<feature type="transmembrane region" description="Helical" evidence="2">
    <location>
        <begin position="428"/>
        <end position="448"/>
    </location>
</feature>
<evidence type="ECO:0000313" key="4">
    <source>
        <dbReference type="EMBL" id="BCJ64993.1"/>
    </source>
</evidence>
<feature type="transmembrane region" description="Helical" evidence="2">
    <location>
        <begin position="351"/>
        <end position="375"/>
    </location>
</feature>
<evidence type="ECO:0000313" key="5">
    <source>
        <dbReference type="Proteomes" id="UP000680866"/>
    </source>
</evidence>
<dbReference type="AlphaFoldDB" id="A0A810MZK3"/>
<protein>
    <recommendedName>
        <fullName evidence="3">Arabinofuranosyltransferase AftA N-terminal domain-containing protein</fullName>
    </recommendedName>
</protein>
<feature type="region of interest" description="Disordered" evidence="1">
    <location>
        <begin position="1"/>
        <end position="85"/>
    </location>
</feature>